<evidence type="ECO:0000256" key="3">
    <source>
        <dbReference type="ARBA" id="ARBA00022763"/>
    </source>
</evidence>
<feature type="region of interest" description="Disordered" evidence="8">
    <location>
        <begin position="22"/>
        <end position="41"/>
    </location>
</feature>
<feature type="region of interest" description="Disordered" evidence="8">
    <location>
        <begin position="113"/>
        <end position="149"/>
    </location>
</feature>
<evidence type="ECO:0000256" key="2">
    <source>
        <dbReference type="ARBA" id="ARBA00006661"/>
    </source>
</evidence>
<reference evidence="9 10" key="1">
    <citation type="journal article" date="2024" name="J Genomics">
        <title>Draft genome sequencing and assembly of Favolaschia claudopus CIRM-BRFM 2984 isolated from oak limbs.</title>
        <authorList>
            <person name="Navarro D."/>
            <person name="Drula E."/>
            <person name="Chaduli D."/>
            <person name="Cazenave R."/>
            <person name="Ahrendt S."/>
            <person name="Wang J."/>
            <person name="Lipzen A."/>
            <person name="Daum C."/>
            <person name="Barry K."/>
            <person name="Grigoriev I.V."/>
            <person name="Favel A."/>
            <person name="Rosso M.N."/>
            <person name="Martin F."/>
        </authorList>
    </citation>
    <scope>NUCLEOTIDE SEQUENCE [LARGE SCALE GENOMIC DNA]</scope>
    <source>
        <strain evidence="9 10">CIRM-BRFM 2984</strain>
    </source>
</reference>
<protein>
    <recommendedName>
        <fullName evidence="7">Structure-specific endonuclease subunit SLX4</fullName>
    </recommendedName>
</protein>
<feature type="compositionally biased region" description="Polar residues" evidence="8">
    <location>
        <begin position="116"/>
        <end position="132"/>
    </location>
</feature>
<dbReference type="AlphaFoldDB" id="A0AAW0EBZ1"/>
<dbReference type="Pfam" id="PF09494">
    <property type="entry name" value="Slx4"/>
    <property type="match status" value="1"/>
</dbReference>
<comment type="similarity">
    <text evidence="2">Belongs to the SLX4 family.</text>
</comment>
<dbReference type="GO" id="GO:0006310">
    <property type="term" value="P:DNA recombination"/>
    <property type="evidence" value="ECO:0007669"/>
    <property type="project" value="UniProtKB-KW"/>
</dbReference>
<dbReference type="InterPro" id="IPR018574">
    <property type="entry name" value="Structure-sp_endonuc_su_Slx4"/>
</dbReference>
<evidence type="ECO:0000256" key="6">
    <source>
        <dbReference type="ARBA" id="ARBA00023242"/>
    </source>
</evidence>
<accession>A0AAW0EBZ1</accession>
<evidence type="ECO:0000256" key="1">
    <source>
        <dbReference type="ARBA" id="ARBA00004123"/>
    </source>
</evidence>
<proteinExistence type="inferred from homology"/>
<dbReference type="EMBL" id="JAWWNJ010000002">
    <property type="protein sequence ID" value="KAK7061934.1"/>
    <property type="molecule type" value="Genomic_DNA"/>
</dbReference>
<feature type="region of interest" description="Disordered" evidence="8">
    <location>
        <begin position="436"/>
        <end position="468"/>
    </location>
</feature>
<evidence type="ECO:0000256" key="5">
    <source>
        <dbReference type="ARBA" id="ARBA00023204"/>
    </source>
</evidence>
<evidence type="ECO:0000313" key="9">
    <source>
        <dbReference type="EMBL" id="KAK7061934.1"/>
    </source>
</evidence>
<comment type="subcellular location">
    <subcellularLocation>
        <location evidence="1">Nucleus</location>
    </subcellularLocation>
</comment>
<evidence type="ECO:0000256" key="8">
    <source>
        <dbReference type="SAM" id="MobiDB-lite"/>
    </source>
</evidence>
<comment type="caution">
    <text evidence="9">The sequence shown here is derived from an EMBL/GenBank/DDBJ whole genome shotgun (WGS) entry which is preliminary data.</text>
</comment>
<gene>
    <name evidence="9" type="ORF">R3P38DRAFT_2493589</name>
</gene>
<keyword evidence="3" id="KW-0227">DNA damage</keyword>
<dbReference type="GO" id="GO:0033557">
    <property type="term" value="C:Slx1-Slx4 complex"/>
    <property type="evidence" value="ECO:0007669"/>
    <property type="project" value="InterPro"/>
</dbReference>
<dbReference type="Proteomes" id="UP001362999">
    <property type="component" value="Unassembled WGS sequence"/>
</dbReference>
<dbReference type="GO" id="GO:0006260">
    <property type="term" value="P:DNA replication"/>
    <property type="evidence" value="ECO:0007669"/>
    <property type="project" value="InterPro"/>
</dbReference>
<keyword evidence="5" id="KW-0234">DNA repair</keyword>
<organism evidence="9 10">
    <name type="scientific">Favolaschia claudopus</name>
    <dbReference type="NCBI Taxonomy" id="2862362"/>
    <lineage>
        <taxon>Eukaryota</taxon>
        <taxon>Fungi</taxon>
        <taxon>Dikarya</taxon>
        <taxon>Basidiomycota</taxon>
        <taxon>Agaricomycotina</taxon>
        <taxon>Agaricomycetes</taxon>
        <taxon>Agaricomycetidae</taxon>
        <taxon>Agaricales</taxon>
        <taxon>Marasmiineae</taxon>
        <taxon>Mycenaceae</taxon>
        <taxon>Favolaschia</taxon>
    </lineage>
</organism>
<sequence length="543" mass="58910">MNAPTAAPPKTSVANVIVISDDSSTPASPHAAASVASASTSRSQAIVIDISDSSLNASVNVNPISVDSGTSEVIFNSVAVSERLVEPQDQSEDEEIIPTLNLARFAFAQPKPRPLKSQNSVATVESASSTDSLGKPAAKKSTRVPSKEPVSDAQLNKILKCVCCDLAWTARKTASQKMVHIRSCAKKRGFTEETIQVLLGKELAASAAKGGTTLVPIQRTTLLEDVVRKAGPKQKGKRKAVGDGDVLKSVSETRENILNNARTILGPETANEDDFIAQTQAIAAKQPTRSAYFCQTQVLGPSRLGQQHAPKASLFGEQDAEEEEELAMPPATQAFAPSKLGGRSMARGWGYESDSESESSEPLAQTSSLHPLPTSKSKQGNAVPKSFFASDDDSDDAYVHYEPSKEIHGTKGMVLTEATTSQTRANIVESIHGKLMNFNLNSPGGGPSNPPNAKPKPKKNKTKNKEEYDENWERELKEKILADNELYHRILRYEPLNFDIFVKLATDEDPTARLRLQLRSFLDKQAINFYGGEAQTSRRKRRR</sequence>
<keyword evidence="4" id="KW-0233">DNA recombination</keyword>
<keyword evidence="6" id="KW-0539">Nucleus</keyword>
<feature type="compositionally biased region" description="Polar residues" evidence="8">
    <location>
        <begin position="362"/>
        <end position="380"/>
    </location>
</feature>
<dbReference type="GO" id="GO:0006281">
    <property type="term" value="P:DNA repair"/>
    <property type="evidence" value="ECO:0007669"/>
    <property type="project" value="UniProtKB-KW"/>
</dbReference>
<feature type="region of interest" description="Disordered" evidence="8">
    <location>
        <begin position="317"/>
        <end position="395"/>
    </location>
</feature>
<evidence type="ECO:0000313" key="10">
    <source>
        <dbReference type="Proteomes" id="UP001362999"/>
    </source>
</evidence>
<name>A0AAW0EBZ1_9AGAR</name>
<evidence type="ECO:0000256" key="7">
    <source>
        <dbReference type="ARBA" id="ARBA00029496"/>
    </source>
</evidence>
<evidence type="ECO:0000256" key="4">
    <source>
        <dbReference type="ARBA" id="ARBA00023172"/>
    </source>
</evidence>
<keyword evidence="10" id="KW-1185">Reference proteome</keyword>